<dbReference type="OrthoDB" id="9757976at2"/>
<reference evidence="4 5" key="1">
    <citation type="submission" date="2019-07" db="EMBL/GenBank/DDBJ databases">
        <title>Draft genome for Aliikangiella sp. M105.</title>
        <authorList>
            <person name="Wang G."/>
        </authorList>
    </citation>
    <scope>NUCLEOTIDE SEQUENCE [LARGE SCALE GENOMIC DNA]</scope>
    <source>
        <strain evidence="4 5">M105</strain>
    </source>
</reference>
<feature type="region of interest" description="Disordered" evidence="1">
    <location>
        <begin position="805"/>
        <end position="848"/>
    </location>
</feature>
<keyword evidence="5" id="KW-1185">Reference proteome</keyword>
<keyword evidence="2" id="KW-0472">Membrane</keyword>
<dbReference type="CDD" id="cd10150">
    <property type="entry name" value="CobN_like"/>
    <property type="match status" value="1"/>
</dbReference>
<evidence type="ECO:0000259" key="3">
    <source>
        <dbReference type="Pfam" id="PF02514"/>
    </source>
</evidence>
<accession>A0A545UA59</accession>
<protein>
    <submittedName>
        <fullName evidence="4">Cobaltochelatase subunit CobN</fullName>
    </submittedName>
</protein>
<dbReference type="EMBL" id="VIKS01000010">
    <property type="protein sequence ID" value="TQV86351.1"/>
    <property type="molecule type" value="Genomic_DNA"/>
</dbReference>
<evidence type="ECO:0000313" key="4">
    <source>
        <dbReference type="EMBL" id="TQV86351.1"/>
    </source>
</evidence>
<dbReference type="PANTHER" id="PTHR44119">
    <property type="entry name" value="MAGNESIUM-CHELATASE SUBUNIT CHLH, CHLOROPLASTIC"/>
    <property type="match status" value="1"/>
</dbReference>
<dbReference type="InterPro" id="IPR003672">
    <property type="entry name" value="CobN/Mg_chltase"/>
</dbReference>
<evidence type="ECO:0000256" key="2">
    <source>
        <dbReference type="SAM" id="Phobius"/>
    </source>
</evidence>
<organism evidence="4 5">
    <name type="scientific">Aliikangiella coralliicola</name>
    <dbReference type="NCBI Taxonomy" id="2592383"/>
    <lineage>
        <taxon>Bacteria</taxon>
        <taxon>Pseudomonadati</taxon>
        <taxon>Pseudomonadota</taxon>
        <taxon>Gammaproteobacteria</taxon>
        <taxon>Oceanospirillales</taxon>
        <taxon>Pleioneaceae</taxon>
        <taxon>Aliikangiella</taxon>
    </lineage>
</organism>
<sequence>MMGQLFMFLKKKMFPKKNTKIINLSQAVTMLSNYLSNKLRLKMGLNLFIKALLVKTFLTSFMLLGVVNFSFANTAGSSEAANTKNNLNDKRLLVVRTNHTYKAKVEELKKRAGQFGLDVESRSVTKLKDLNEAKTLFDEFDIVLFDGASKRESKKEFEKFAPVVKESSKRFLALKWIESQVLTKGLKAEQAKKLFDYYDNGGELNLTRMANFIANKVLQNRSVKVEEPIIYPEVGIYHPDYKGLIFSGLDGYLKWTNNAQKKNESFVTDNAAQPVVGIMLQRALIESSQTAVLDATIRAFEAKGAVVLPFFFEVSPMSSPYLHLLQKDGKTLVDVIVNFRTIHWANKRKQEFEQIGVPIIQALTYFSGDQKDWENDIQGISPGMTPFLLVLPETAGVIDPQIIAARNKKTERAEVIDYQLDHLVNKALNMSSLKRKPNLEKKLTVFFWGDRDMGASFLNVPDSLHVISHELESKGYNLNGVEPDFYTEKVNKILDPFYRDYQLDELIKEDLAELMPVKEYLSWFNQLPEKVTSSINQHWGKAEDNFMVVKKEGKAYFVLPRIRNGNMLVMRQPPRSDDKDQDKYLYHKGEIPMNHYYLAAYYYARKYWQSDAIIHLGTHGSQEYLGGKERGLSKYDGPNLAVWDTPVFYPFIVDDVGEAMQTKRRGSATVISHMTPPFAAAGLQGDSADIHELMHQYDSLDEGGVKQKTADQIINKCVESNICEDMGWHKEKIDQLSTQRTSAKMTDFLDVLHDFLGELAAENQPLGLHSFGELAEERLLISTITQMLGEEFIRTASAFEAKHYRDSGHGHSHDDHSEQGHSHDDSNKNKAAHDHGEEGFHENETELENLSGYKTVRDFIVGASTHRHGNETHTHGNVAHSHDISDELQVFIDKGKTLYQNLSGIKELEHLTDGLAGKYIPVKTGGDPIRHPESLPTGFNLYGFDPARLPTKAAYEQGKELVENVITDYYKENGKYPDKLAFSLWSIEAMRHYGVLESQALYAMGVKPKWSNDGRVIGTEIIPASKLKRPRVDVVLSATGLYRDAFPNVVQRLAKAIKSVAELKEANNSIWDNTQRIQSDLIKQGYDEEEALYLSSVRIFSNASGQYGSGTDGPVFASDTWESDKKIAENYLSKMGYAFGTDPKRWGEQIEGLDLYGQQLSGTDVAMFSRSSNIYGMLSSDDPFEYFGSLSLAVRNLDGKSPKMMISNLRNANKAKMEDAAQFLAKELRTRQFHRRWIEEMQKEGYSGAVTMASQVANFWGWQVVDPNLVRADQWQTFHEIYVEDKLDLKLDEWFEQVNPGAQAQLIEKMLEAIRKDYWQASEETQKKLVERYIELVNRHDLFVENDKLRDFTNTSAQGYGLNMQLPQPAPIESPAVANPAQNSQQVEGQKLEQVDAMETDQEWNMRLVAMILSCLLIVVAGSIYQSRKSYRFTPI</sequence>
<dbReference type="PANTHER" id="PTHR44119:SF4">
    <property type="entry name" value="AEROBIC COBALTOCHELATASE SUBUNIT COBN"/>
    <property type="match status" value="1"/>
</dbReference>
<comment type="caution">
    <text evidence="4">The sequence shown here is derived from an EMBL/GenBank/DDBJ whole genome shotgun (WGS) entry which is preliminary data.</text>
</comment>
<keyword evidence="2" id="KW-1133">Transmembrane helix</keyword>
<evidence type="ECO:0000313" key="5">
    <source>
        <dbReference type="Proteomes" id="UP000315439"/>
    </source>
</evidence>
<feature type="compositionally biased region" description="Basic and acidic residues" evidence="1">
    <location>
        <begin position="805"/>
        <end position="844"/>
    </location>
</feature>
<dbReference type="Proteomes" id="UP000315439">
    <property type="component" value="Unassembled WGS sequence"/>
</dbReference>
<evidence type="ECO:0000256" key="1">
    <source>
        <dbReference type="SAM" id="MobiDB-lite"/>
    </source>
</evidence>
<keyword evidence="2" id="KW-0812">Transmembrane</keyword>
<feature type="transmembrane region" description="Helical" evidence="2">
    <location>
        <begin position="1404"/>
        <end position="1425"/>
    </location>
</feature>
<proteinExistence type="predicted"/>
<name>A0A545UA59_9GAMM</name>
<gene>
    <name evidence="4" type="ORF">FLL46_15620</name>
</gene>
<feature type="domain" description="CobN/magnesium chelatase" evidence="3">
    <location>
        <begin position="196"/>
        <end position="1325"/>
    </location>
</feature>
<dbReference type="Pfam" id="PF02514">
    <property type="entry name" value="CobN-Mg_chel"/>
    <property type="match status" value="1"/>
</dbReference>